<evidence type="ECO:0000313" key="2">
    <source>
        <dbReference type="EMBL" id="KKR82675.1"/>
    </source>
</evidence>
<organism evidence="2 3">
    <name type="scientific">Candidatus Daviesbacteria bacterium GW2011_GWA2_40_9</name>
    <dbReference type="NCBI Taxonomy" id="1618424"/>
    <lineage>
        <taxon>Bacteria</taxon>
        <taxon>Candidatus Daviesiibacteriota</taxon>
    </lineage>
</organism>
<protein>
    <recommendedName>
        <fullName evidence="1">Sialidase domain-containing protein</fullName>
    </recommendedName>
</protein>
<dbReference type="SUPFAM" id="SSF50939">
    <property type="entry name" value="Sialidases"/>
    <property type="match status" value="1"/>
</dbReference>
<dbReference type="CDD" id="cd15482">
    <property type="entry name" value="Sialidase_non-viral"/>
    <property type="match status" value="1"/>
</dbReference>
<evidence type="ECO:0000313" key="3">
    <source>
        <dbReference type="Proteomes" id="UP000034601"/>
    </source>
</evidence>
<dbReference type="Gene3D" id="2.120.10.10">
    <property type="match status" value="1"/>
</dbReference>
<dbReference type="InterPro" id="IPR011040">
    <property type="entry name" value="Sialidase"/>
</dbReference>
<sequence length="439" mass="50436">MVPPVLSNLWKSSKFKYGLIVLALIISSYFLYEGWPAGQKEKKLHPPVVVSSTIVIDTTEDERALGYSGQKKMAQDLQGNLYIGYRKKFNQIYQVYVAKVIKERTGTWQVTHTDQPISSITNKTNQRVPSLVVDTDNNIHLVWYGADSKEREGDRQIKYSRSQNGGQIWSKAINISYVEGFKDQSLWQEHPDIAVTKNGKIYVVWEGKDMEHQNQQIKLSSSEDGGNTWSKWINIQPSSNDSQSRPTILEDHKGRLHVFMYSAFNQPYQQIWHSFSDDGIKWSQWENISQNNFDSRHVSAAVTNQNQIIAVWRSPDQDKGKSQIFISLSQGDKWSKPKLVSPSGSYQFFPSVGSDLSDNVYITWMESNKRADFPNENPSEGQILIRVLNRLNEKIFQNKIADNAMYPSVVNNQTTQQTFLTYLLEDGDYQIRLTTIIKK</sequence>
<dbReference type="EMBL" id="LCAB01000010">
    <property type="protein sequence ID" value="KKR82675.1"/>
    <property type="molecule type" value="Genomic_DNA"/>
</dbReference>
<comment type="caution">
    <text evidence="2">The sequence shown here is derived from an EMBL/GenBank/DDBJ whole genome shotgun (WGS) entry which is preliminary data.</text>
</comment>
<accession>A0A0G0WEH8</accession>
<evidence type="ECO:0000259" key="1">
    <source>
        <dbReference type="Pfam" id="PF13088"/>
    </source>
</evidence>
<dbReference type="Proteomes" id="UP000034601">
    <property type="component" value="Unassembled WGS sequence"/>
</dbReference>
<reference evidence="2 3" key="1">
    <citation type="journal article" date="2015" name="Nature">
        <title>rRNA introns, odd ribosomes, and small enigmatic genomes across a large radiation of phyla.</title>
        <authorList>
            <person name="Brown C.T."/>
            <person name="Hug L.A."/>
            <person name="Thomas B.C."/>
            <person name="Sharon I."/>
            <person name="Castelle C.J."/>
            <person name="Singh A."/>
            <person name="Wilkins M.J."/>
            <person name="Williams K.H."/>
            <person name="Banfield J.F."/>
        </authorList>
    </citation>
    <scope>NUCLEOTIDE SEQUENCE [LARGE SCALE GENOMIC DNA]</scope>
</reference>
<gene>
    <name evidence="2" type="ORF">UU29_C0010G0021</name>
</gene>
<name>A0A0G0WEH8_9BACT</name>
<dbReference type="AlphaFoldDB" id="A0A0G0WEH8"/>
<dbReference type="InterPro" id="IPR036278">
    <property type="entry name" value="Sialidase_sf"/>
</dbReference>
<proteinExistence type="predicted"/>
<dbReference type="Pfam" id="PF13088">
    <property type="entry name" value="BNR_2"/>
    <property type="match status" value="1"/>
</dbReference>
<feature type="domain" description="Sialidase" evidence="1">
    <location>
        <begin position="121"/>
        <end position="401"/>
    </location>
</feature>